<feature type="transmembrane region" description="Helical" evidence="9">
    <location>
        <begin position="146"/>
        <end position="164"/>
    </location>
</feature>
<reference evidence="10" key="1">
    <citation type="journal article" date="2016" name="Front. Microbiol.">
        <title>Genome Sequence of the Piezophilic, Mesophilic Sulfate-Reducing Bacterium Desulfovibrio indicus J2T.</title>
        <authorList>
            <person name="Cao J."/>
            <person name="Maignien L."/>
            <person name="Shao Z."/>
            <person name="Alain K."/>
            <person name="Jebbar M."/>
        </authorList>
    </citation>
    <scope>NUCLEOTIDE SEQUENCE</scope>
    <source>
        <strain evidence="10">DSM 16372</strain>
    </source>
</reference>
<dbReference type="GO" id="GO:0005886">
    <property type="term" value="C:plasma membrane"/>
    <property type="evidence" value="ECO:0007669"/>
    <property type="project" value="UniProtKB-SubCell"/>
</dbReference>
<reference evidence="10" key="2">
    <citation type="submission" date="2021-08" db="EMBL/GenBank/DDBJ databases">
        <authorList>
            <person name="Tani A."/>
            <person name="Ola A."/>
            <person name="Ogura Y."/>
            <person name="Katsura K."/>
            <person name="Hayashi T."/>
        </authorList>
    </citation>
    <scope>NUCLEOTIDE SEQUENCE</scope>
    <source>
        <strain evidence="10">DSM 16372</strain>
    </source>
</reference>
<keyword evidence="6" id="KW-0843">Virulence</keyword>
<dbReference type="PRINTS" id="PR00950">
    <property type="entry name" value="TYPE3IMSPROT"/>
</dbReference>
<accession>A0AAV4ZSL6</accession>
<proteinExistence type="inferred from homology"/>
<dbReference type="AlphaFoldDB" id="A0AAV4ZSL6"/>
<evidence type="ECO:0000256" key="2">
    <source>
        <dbReference type="ARBA" id="ARBA00010690"/>
    </source>
</evidence>
<dbReference type="InterPro" id="IPR029025">
    <property type="entry name" value="T3SS_substrate_exporter_C"/>
</dbReference>
<dbReference type="GO" id="GO:0009306">
    <property type="term" value="P:protein secretion"/>
    <property type="evidence" value="ECO:0007669"/>
    <property type="project" value="InterPro"/>
</dbReference>
<dbReference type="NCBIfam" id="TIGR01404">
    <property type="entry name" value="FlhB_rel_III"/>
    <property type="match status" value="1"/>
</dbReference>
<dbReference type="InterPro" id="IPR006135">
    <property type="entry name" value="T3SS_substrate_exporter"/>
</dbReference>
<evidence type="ECO:0000256" key="5">
    <source>
        <dbReference type="ARBA" id="ARBA00022989"/>
    </source>
</evidence>
<keyword evidence="7 9" id="KW-0472">Membrane</keyword>
<evidence type="ECO:0000256" key="7">
    <source>
        <dbReference type="ARBA" id="ARBA00023136"/>
    </source>
</evidence>
<dbReference type="Gene3D" id="3.40.1690.10">
    <property type="entry name" value="secretion proteins EscU"/>
    <property type="match status" value="1"/>
</dbReference>
<evidence type="ECO:0000256" key="9">
    <source>
        <dbReference type="SAM" id="Phobius"/>
    </source>
</evidence>
<feature type="transmembrane region" description="Helical" evidence="9">
    <location>
        <begin position="88"/>
        <end position="114"/>
    </location>
</feature>
<dbReference type="PANTHER" id="PTHR30531:SF14">
    <property type="entry name" value="SURFACE PRESENTATION OF ANTIGENS PROTEIN SPAS"/>
    <property type="match status" value="1"/>
</dbReference>
<keyword evidence="11" id="KW-1185">Reference proteome</keyword>
<evidence type="ECO:0000313" key="10">
    <source>
        <dbReference type="EMBL" id="GJD91462.1"/>
    </source>
</evidence>
<evidence type="ECO:0000256" key="8">
    <source>
        <dbReference type="SAM" id="MobiDB-lite"/>
    </source>
</evidence>
<protein>
    <submittedName>
        <fullName evidence="10">Yop proteins translocation protein U</fullName>
    </submittedName>
</protein>
<evidence type="ECO:0000256" key="6">
    <source>
        <dbReference type="ARBA" id="ARBA00023026"/>
    </source>
</evidence>
<dbReference type="EMBL" id="BPQO01000027">
    <property type="protein sequence ID" value="GJD91462.1"/>
    <property type="molecule type" value="Genomic_DNA"/>
</dbReference>
<sequence length="373" mass="40361">MSEGGEKTELPTPKKERDAREKGQVARSQEVVSAGSLMAVIAYVWLAWGDIVRRLAALFDVVAQLALGEFRVSAANGLSIVGMECVKILAPIVGVTIVAGIATNVLQFGVLFAFESLAPKLEKISPAAGFKRVFSMKQIVETLKSILKIVILSILLWYVLRGALGPFAVSIGCGMPCQINLTQAVLFQTLMYSGLAFLIVALADFTYQKRSHIKSLMMSKDEVKREYKESEGDPHIKGKRKQLAQELVMSEGGSAARKGTAVVVNPTHFAVVLRYDETDAPVPLVTAKGRNLQAVHLRAEAEGAGVPVFRNAPLARRLYADTAVGETIPDDLFDAVAEVLAWVARNRDRLYAGRLPHGVIDMEAGDHRPPGAG</sequence>
<dbReference type="PANTHER" id="PTHR30531">
    <property type="entry name" value="FLAGELLAR BIOSYNTHETIC PROTEIN FLHB"/>
    <property type="match status" value="1"/>
</dbReference>
<name>A0AAV4ZSL6_9HYPH</name>
<feature type="region of interest" description="Disordered" evidence="8">
    <location>
        <begin position="1"/>
        <end position="23"/>
    </location>
</feature>
<comment type="subcellular location">
    <subcellularLocation>
        <location evidence="1">Cell membrane</location>
        <topology evidence="1">Multi-pass membrane protein</topology>
    </subcellularLocation>
</comment>
<dbReference type="Proteomes" id="UP001055247">
    <property type="component" value="Unassembled WGS sequence"/>
</dbReference>
<gene>
    <name evidence="10" type="primary">yscU</name>
    <name evidence="10" type="ORF">BHAOGJBA_5010</name>
</gene>
<feature type="transmembrane region" description="Helical" evidence="9">
    <location>
        <begin position="31"/>
        <end position="48"/>
    </location>
</feature>
<keyword evidence="3" id="KW-1003">Cell membrane</keyword>
<feature type="transmembrane region" description="Helical" evidence="9">
    <location>
        <begin position="184"/>
        <end position="207"/>
    </location>
</feature>
<dbReference type="SUPFAM" id="SSF160544">
    <property type="entry name" value="EscU C-terminal domain-like"/>
    <property type="match status" value="1"/>
</dbReference>
<evidence type="ECO:0000256" key="4">
    <source>
        <dbReference type="ARBA" id="ARBA00022692"/>
    </source>
</evidence>
<evidence type="ECO:0000256" key="3">
    <source>
        <dbReference type="ARBA" id="ARBA00022475"/>
    </source>
</evidence>
<comment type="similarity">
    <text evidence="2">Belongs to the type III secretion exporter family.</text>
</comment>
<comment type="caution">
    <text evidence="10">The sequence shown here is derived from an EMBL/GenBank/DDBJ whole genome shotgun (WGS) entry which is preliminary data.</text>
</comment>
<dbReference type="InterPro" id="IPR006307">
    <property type="entry name" value="BsaZ-like"/>
</dbReference>
<evidence type="ECO:0000256" key="1">
    <source>
        <dbReference type="ARBA" id="ARBA00004651"/>
    </source>
</evidence>
<keyword evidence="5 9" id="KW-1133">Transmembrane helix</keyword>
<organism evidence="10 11">
    <name type="scientific">Methylobacterium hispanicum</name>
    <dbReference type="NCBI Taxonomy" id="270350"/>
    <lineage>
        <taxon>Bacteria</taxon>
        <taxon>Pseudomonadati</taxon>
        <taxon>Pseudomonadota</taxon>
        <taxon>Alphaproteobacteria</taxon>
        <taxon>Hyphomicrobiales</taxon>
        <taxon>Methylobacteriaceae</taxon>
        <taxon>Methylobacterium</taxon>
    </lineage>
</organism>
<keyword evidence="4 9" id="KW-0812">Transmembrane</keyword>
<dbReference type="Pfam" id="PF01312">
    <property type="entry name" value="Bac_export_2"/>
    <property type="match status" value="1"/>
</dbReference>
<dbReference type="RefSeq" id="WP_066922370.1">
    <property type="nucleotide sequence ID" value="NZ_BPQO01000027.1"/>
</dbReference>
<evidence type="ECO:0000313" key="11">
    <source>
        <dbReference type="Proteomes" id="UP001055247"/>
    </source>
</evidence>